<sequence length="92" mass="10474">MNRATVRPWSRQQSVSVSVWEYNRGSNITTLWLPKVVHPYRPESVSSTVSISSWPLRMCVCSPSTTAPWSLVQLTAWGESLAEQLRSRRSPK</sequence>
<gene>
    <name evidence="1" type="ORF">EYF80_020719</name>
</gene>
<protein>
    <submittedName>
        <fullName evidence="1">Uncharacterized protein</fullName>
    </submittedName>
</protein>
<dbReference type="AlphaFoldDB" id="A0A4Z2HT30"/>
<accession>A0A4Z2HT30</accession>
<dbReference type="Proteomes" id="UP000314294">
    <property type="component" value="Unassembled WGS sequence"/>
</dbReference>
<comment type="caution">
    <text evidence="1">The sequence shown here is derived from an EMBL/GenBank/DDBJ whole genome shotgun (WGS) entry which is preliminary data.</text>
</comment>
<proteinExistence type="predicted"/>
<keyword evidence="2" id="KW-1185">Reference proteome</keyword>
<reference evidence="1 2" key="1">
    <citation type="submission" date="2019-03" db="EMBL/GenBank/DDBJ databases">
        <title>First draft genome of Liparis tanakae, snailfish: a comprehensive survey of snailfish specific genes.</title>
        <authorList>
            <person name="Kim W."/>
            <person name="Song I."/>
            <person name="Jeong J.-H."/>
            <person name="Kim D."/>
            <person name="Kim S."/>
            <person name="Ryu S."/>
            <person name="Song J.Y."/>
            <person name="Lee S.K."/>
        </authorList>
    </citation>
    <scope>NUCLEOTIDE SEQUENCE [LARGE SCALE GENOMIC DNA]</scope>
    <source>
        <tissue evidence="1">Muscle</tissue>
    </source>
</reference>
<dbReference type="EMBL" id="SRLO01000181">
    <property type="protein sequence ID" value="TNN69016.1"/>
    <property type="molecule type" value="Genomic_DNA"/>
</dbReference>
<evidence type="ECO:0000313" key="2">
    <source>
        <dbReference type="Proteomes" id="UP000314294"/>
    </source>
</evidence>
<organism evidence="1 2">
    <name type="scientific">Liparis tanakae</name>
    <name type="common">Tanaka's snailfish</name>
    <dbReference type="NCBI Taxonomy" id="230148"/>
    <lineage>
        <taxon>Eukaryota</taxon>
        <taxon>Metazoa</taxon>
        <taxon>Chordata</taxon>
        <taxon>Craniata</taxon>
        <taxon>Vertebrata</taxon>
        <taxon>Euteleostomi</taxon>
        <taxon>Actinopterygii</taxon>
        <taxon>Neopterygii</taxon>
        <taxon>Teleostei</taxon>
        <taxon>Neoteleostei</taxon>
        <taxon>Acanthomorphata</taxon>
        <taxon>Eupercaria</taxon>
        <taxon>Perciformes</taxon>
        <taxon>Cottioidei</taxon>
        <taxon>Cottales</taxon>
        <taxon>Liparidae</taxon>
        <taxon>Liparis</taxon>
    </lineage>
</organism>
<evidence type="ECO:0000313" key="1">
    <source>
        <dbReference type="EMBL" id="TNN69016.1"/>
    </source>
</evidence>
<name>A0A4Z2HT30_9TELE</name>